<comment type="catalytic activity">
    <reaction evidence="8">
        <text>a ubiquinone + n Na(+)(in) + NADH + H(+) = a ubiquinol + n Na(+)(out) + NAD(+)</text>
        <dbReference type="Rhea" id="RHEA:47748"/>
        <dbReference type="Rhea" id="RHEA-COMP:9565"/>
        <dbReference type="Rhea" id="RHEA-COMP:9566"/>
        <dbReference type="ChEBI" id="CHEBI:15378"/>
        <dbReference type="ChEBI" id="CHEBI:16389"/>
        <dbReference type="ChEBI" id="CHEBI:17976"/>
        <dbReference type="ChEBI" id="CHEBI:29101"/>
        <dbReference type="ChEBI" id="CHEBI:57540"/>
        <dbReference type="ChEBI" id="CHEBI:57945"/>
        <dbReference type="EC" id="7.2.1.1"/>
    </reaction>
</comment>
<keyword evidence="5 8" id="KW-0406">Ion transport</keyword>
<evidence type="ECO:0000256" key="5">
    <source>
        <dbReference type="ARBA" id="ARBA00023065"/>
    </source>
</evidence>
<feature type="domain" description="Na(+)-translocating NADH-quinone reductase subunit A C-terminal" evidence="10">
    <location>
        <begin position="293"/>
        <end position="340"/>
    </location>
</feature>
<feature type="domain" description="NqrA N-terminal barrel-sandwich hybrid" evidence="9">
    <location>
        <begin position="39"/>
        <end position="132"/>
    </location>
</feature>
<name>A0A2R4MIC5_9HYPH</name>
<evidence type="ECO:0000256" key="8">
    <source>
        <dbReference type="HAMAP-Rule" id="MF_00425"/>
    </source>
</evidence>
<comment type="similarity">
    <text evidence="8">Belongs to the NqrA family.</text>
</comment>
<dbReference type="GO" id="GO:0006814">
    <property type="term" value="P:sodium ion transport"/>
    <property type="evidence" value="ECO:0007669"/>
    <property type="project" value="UniProtKB-UniRule"/>
</dbReference>
<accession>A0A2R4MIC5</accession>
<keyword evidence="3 8" id="KW-0520">NAD</keyword>
<evidence type="ECO:0000256" key="4">
    <source>
        <dbReference type="ARBA" id="ARBA00023053"/>
    </source>
</evidence>
<dbReference type="PANTHER" id="PTHR37839">
    <property type="entry name" value="NA(+)-TRANSLOCATING NADH-QUINONE REDUCTASE SUBUNIT A"/>
    <property type="match status" value="1"/>
</dbReference>
<evidence type="ECO:0000313" key="12">
    <source>
        <dbReference type="EMBL" id="AVX05775.1"/>
    </source>
</evidence>
<comment type="function">
    <text evidence="8">NQR complex catalyzes the reduction of ubiquinone-1 to ubiquinol by two successive reactions, coupled with the transport of Na(+) ions from the cytoplasm to the periplasm. NqrA to NqrE are probably involved in the second step, the conversion of ubisemiquinone to ubiquinol.</text>
</comment>
<dbReference type="Proteomes" id="UP000258927">
    <property type="component" value="Chromosome"/>
</dbReference>
<dbReference type="EMBL" id="CP021330">
    <property type="protein sequence ID" value="AVX05775.1"/>
    <property type="molecule type" value="Genomic_DNA"/>
</dbReference>
<dbReference type="InterPro" id="IPR022615">
    <property type="entry name" value="NqrA_C_domain"/>
</dbReference>
<evidence type="ECO:0000256" key="1">
    <source>
        <dbReference type="ARBA" id="ARBA00022448"/>
    </source>
</evidence>
<keyword evidence="2 8" id="KW-1278">Translocase</keyword>
<dbReference type="Pfam" id="PF11973">
    <property type="entry name" value="NQRA_SLBB"/>
    <property type="match status" value="1"/>
</dbReference>
<dbReference type="InterPro" id="IPR056148">
    <property type="entry name" value="NQRA_2nd"/>
</dbReference>
<evidence type="ECO:0000259" key="11">
    <source>
        <dbReference type="Pfam" id="PF24836"/>
    </source>
</evidence>
<keyword evidence="1 8" id="KW-0813">Transport</keyword>
<keyword evidence="7 8" id="KW-0739">Sodium transport</keyword>
<organism evidence="12 13">
    <name type="scientific">Maritalea myrionectae</name>
    <dbReference type="NCBI Taxonomy" id="454601"/>
    <lineage>
        <taxon>Bacteria</taxon>
        <taxon>Pseudomonadati</taxon>
        <taxon>Pseudomonadota</taxon>
        <taxon>Alphaproteobacteria</taxon>
        <taxon>Hyphomicrobiales</taxon>
        <taxon>Devosiaceae</taxon>
        <taxon>Maritalea</taxon>
    </lineage>
</organism>
<dbReference type="EC" id="7.2.1.1" evidence="8"/>
<evidence type="ECO:0000259" key="10">
    <source>
        <dbReference type="Pfam" id="PF11973"/>
    </source>
</evidence>
<keyword evidence="13" id="KW-1185">Reference proteome</keyword>
<evidence type="ECO:0000256" key="3">
    <source>
        <dbReference type="ARBA" id="ARBA00023027"/>
    </source>
</evidence>
<dbReference type="PANTHER" id="PTHR37839:SF1">
    <property type="entry name" value="NA(+)-TRANSLOCATING NADH-QUINONE REDUCTASE SUBUNIT A"/>
    <property type="match status" value="1"/>
</dbReference>
<evidence type="ECO:0000256" key="6">
    <source>
        <dbReference type="ARBA" id="ARBA00023075"/>
    </source>
</evidence>
<protein>
    <recommendedName>
        <fullName evidence="8">Na(+)-translocating NADH-quinone reductase subunit A</fullName>
        <shortName evidence="8">Na(+)-NQR subunit A</shortName>
        <shortName evidence="8">Na(+)-translocating NQR subunit A</shortName>
        <ecNumber evidence="8">7.2.1.1</ecNumber>
    </recommendedName>
    <alternativeName>
        <fullName evidence="8">NQR complex subunit A</fullName>
    </alternativeName>
    <alternativeName>
        <fullName evidence="8">NQR-1 subunit A</fullName>
    </alternativeName>
</protein>
<sequence length="449" mass="48200">MRPTIRPQVADQIDPNQRLSAIKPLGLGLYQKGLIGMKISVRGGLPYPLSGPAISGPTDTVKTDCIAFLGADYPGMRARVLVEQGATVKAGTPLFEDRRNPGIRVTAPVSGKIDQINIGAQRRLSSIHIAVEGEDRLSFDVSKAHTNDGLRALMQSAGLWPALRARPFDRVPPLDGQAAAIFITATDTHAHAPKPRDVLTGLETSFARGVAALKLLTPGKIYLCQHSGDALAPADEQTQIVHVDGHHPAGLVGTHINRLHPPSRQKPVWHIGYQDVAELGILLTDGHLTGQRTITLSGPGLSTARYLRVPWGADLHALTRKDLRPGRKRILSGPALGGREHRHLSRYHLQATVLDMPPERPRNWLVAALRAAAVPAPFVPTQAVENALGPKLHVVPLLRALSIGDAESAARLGCLQLAEEDMALATYATGGEVDFAARLRDILTTLEAS</sequence>
<dbReference type="GO" id="GO:0016655">
    <property type="term" value="F:oxidoreductase activity, acting on NAD(P)H, quinone or similar compound as acceptor"/>
    <property type="evidence" value="ECO:0007669"/>
    <property type="project" value="UniProtKB-UniRule"/>
</dbReference>
<dbReference type="Pfam" id="PF24836">
    <property type="entry name" value="NQRA_2nd"/>
    <property type="match status" value="1"/>
</dbReference>
<dbReference type="KEGG" id="mmyr:MXMO3_03269"/>
<comment type="subunit">
    <text evidence="8">Composed of six subunits; NqrA, NqrB, NqrC, NqrD, NqrE and NqrF.</text>
</comment>
<dbReference type="STRING" id="1122213.GCA_000423365_00962"/>
<dbReference type="InterPro" id="IPR056147">
    <property type="entry name" value="NQRA_N"/>
</dbReference>
<proteinExistence type="inferred from homology"/>
<dbReference type="HAMAP" id="MF_00425">
    <property type="entry name" value="NqrA"/>
    <property type="match status" value="1"/>
</dbReference>
<evidence type="ECO:0000256" key="7">
    <source>
        <dbReference type="ARBA" id="ARBA00023201"/>
    </source>
</evidence>
<evidence type="ECO:0000313" key="13">
    <source>
        <dbReference type="Proteomes" id="UP000258927"/>
    </source>
</evidence>
<dbReference type="AlphaFoldDB" id="A0A2R4MIC5"/>
<evidence type="ECO:0000256" key="2">
    <source>
        <dbReference type="ARBA" id="ARBA00022967"/>
    </source>
</evidence>
<keyword evidence="4 8" id="KW-0915">Sodium</keyword>
<feature type="domain" description="NqrA second alpha/beta" evidence="11">
    <location>
        <begin position="147"/>
        <end position="288"/>
    </location>
</feature>
<dbReference type="InterPro" id="IPR008703">
    <property type="entry name" value="NqrA"/>
</dbReference>
<reference evidence="12 13" key="1">
    <citation type="submission" date="2017-05" db="EMBL/GenBank/DDBJ databases">
        <title>Genome Analysis of Maritalea myrionectae HL2708#5.</title>
        <authorList>
            <consortium name="Cotde Inc.-PKNU"/>
            <person name="Jang D."/>
            <person name="Oh H.-M."/>
        </authorList>
    </citation>
    <scope>NUCLEOTIDE SEQUENCE [LARGE SCALE GENOMIC DNA]</scope>
    <source>
        <strain evidence="12 13">HL2708#5</strain>
    </source>
</reference>
<dbReference type="Pfam" id="PF05896">
    <property type="entry name" value="NQRA_N"/>
    <property type="match status" value="1"/>
</dbReference>
<keyword evidence="6 8" id="KW-0830">Ubiquinone</keyword>
<evidence type="ECO:0000259" key="9">
    <source>
        <dbReference type="Pfam" id="PF05896"/>
    </source>
</evidence>
<gene>
    <name evidence="8" type="primary">nqrA</name>
    <name evidence="12" type="ORF">MXMO3_03269</name>
</gene>